<evidence type="ECO:0000313" key="2">
    <source>
        <dbReference type="Proteomes" id="UP000024635"/>
    </source>
</evidence>
<name>A0A016SUV1_9BILA</name>
<reference evidence="2" key="1">
    <citation type="journal article" date="2015" name="Nat. Genet.">
        <title>The genome and transcriptome of the zoonotic hookworm Ancylostoma ceylanicum identify infection-specific gene families.</title>
        <authorList>
            <person name="Schwarz E.M."/>
            <person name="Hu Y."/>
            <person name="Antoshechkin I."/>
            <person name="Miller M.M."/>
            <person name="Sternberg P.W."/>
            <person name="Aroian R.V."/>
        </authorList>
    </citation>
    <scope>NUCLEOTIDE SEQUENCE</scope>
    <source>
        <strain evidence="2">HY135</strain>
    </source>
</reference>
<accession>A0A016SUV1</accession>
<evidence type="ECO:0000313" key="1">
    <source>
        <dbReference type="EMBL" id="EYB94310.1"/>
    </source>
</evidence>
<comment type="caution">
    <text evidence="1">The sequence shown here is derived from an EMBL/GenBank/DDBJ whole genome shotgun (WGS) entry which is preliminary data.</text>
</comment>
<protein>
    <submittedName>
        <fullName evidence="1">Uncharacterized protein</fullName>
    </submittedName>
</protein>
<organism evidence="1 2">
    <name type="scientific">Ancylostoma ceylanicum</name>
    <dbReference type="NCBI Taxonomy" id="53326"/>
    <lineage>
        <taxon>Eukaryota</taxon>
        <taxon>Metazoa</taxon>
        <taxon>Ecdysozoa</taxon>
        <taxon>Nematoda</taxon>
        <taxon>Chromadorea</taxon>
        <taxon>Rhabditida</taxon>
        <taxon>Rhabditina</taxon>
        <taxon>Rhabditomorpha</taxon>
        <taxon>Strongyloidea</taxon>
        <taxon>Ancylostomatidae</taxon>
        <taxon>Ancylostomatinae</taxon>
        <taxon>Ancylostoma</taxon>
    </lineage>
</organism>
<dbReference type="AlphaFoldDB" id="A0A016SUV1"/>
<keyword evidence="2" id="KW-1185">Reference proteome</keyword>
<dbReference type="EMBL" id="JARK01001509">
    <property type="protein sequence ID" value="EYB94310.1"/>
    <property type="molecule type" value="Genomic_DNA"/>
</dbReference>
<sequence length="124" mass="14247">MFEQHVHRRHFMIRTFLYAACSDVFHSVFLRRSHTHTRATLKNSPSSFTKHPSSQRRVRCTAHVGRDAKNCADTCVAIRHTATGSEGARQYLATTDSFNHLQRLLSLKSFRELVFVSDETVLLT</sequence>
<proteinExistence type="predicted"/>
<dbReference type="Proteomes" id="UP000024635">
    <property type="component" value="Unassembled WGS sequence"/>
</dbReference>
<gene>
    <name evidence="1" type="primary">Acey_s0173.g412</name>
    <name evidence="1" type="ORF">Y032_0173g412</name>
</gene>